<dbReference type="EMBL" id="VSRR010011267">
    <property type="protein sequence ID" value="MPC52941.1"/>
    <property type="molecule type" value="Genomic_DNA"/>
</dbReference>
<dbReference type="Proteomes" id="UP000324222">
    <property type="component" value="Unassembled WGS sequence"/>
</dbReference>
<evidence type="ECO:0000313" key="1">
    <source>
        <dbReference type="EMBL" id="MPC52941.1"/>
    </source>
</evidence>
<evidence type="ECO:0000313" key="2">
    <source>
        <dbReference type="Proteomes" id="UP000324222"/>
    </source>
</evidence>
<comment type="caution">
    <text evidence="1">The sequence shown here is derived from an EMBL/GenBank/DDBJ whole genome shotgun (WGS) entry which is preliminary data.</text>
</comment>
<proteinExistence type="predicted"/>
<keyword evidence="2" id="KW-1185">Reference proteome</keyword>
<dbReference type="OrthoDB" id="6771932at2759"/>
<sequence length="295" mass="34029">MSYVEELDCHVTWDLVVQDMLGKGTIELVMGKLECFYAHVFLVSKDQLITLQRCIGTIWAVMWLCAQLGIQINLPKLDLVPSQRNQYLGIVLDSVRALVFPLPERVSWFLLVVQSFLEDRAPPVSLWSSLLSHLASRERLVPSSRVCSWSLQWCLKKHWRTALDPPGWRVPPSQLCLAEPPGGWIWVIQRVREDVSEEDMCLVQVKAYEVRALATSALFKKIQAGTWKSMSTFASFYLRDITHQYLDTFRDIAHQYLDTFRDIAHQYLDTFRDIAHQYLDTFSLGPVVSALRVIQ</sequence>
<accession>A0A5B7FZJ7</accession>
<name>A0A5B7FZJ7_PORTR</name>
<dbReference type="AlphaFoldDB" id="A0A5B7FZJ7"/>
<protein>
    <submittedName>
        <fullName evidence="1">Uncharacterized protein</fullName>
    </submittedName>
</protein>
<reference evidence="1 2" key="1">
    <citation type="submission" date="2019-05" db="EMBL/GenBank/DDBJ databases">
        <title>Another draft genome of Portunus trituberculatus and its Hox gene families provides insights of decapod evolution.</title>
        <authorList>
            <person name="Jeong J.-H."/>
            <person name="Song I."/>
            <person name="Kim S."/>
            <person name="Choi T."/>
            <person name="Kim D."/>
            <person name="Ryu S."/>
            <person name="Kim W."/>
        </authorList>
    </citation>
    <scope>NUCLEOTIDE SEQUENCE [LARGE SCALE GENOMIC DNA]</scope>
    <source>
        <tissue evidence="1">Muscle</tissue>
    </source>
</reference>
<organism evidence="1 2">
    <name type="scientific">Portunus trituberculatus</name>
    <name type="common">Swimming crab</name>
    <name type="synonym">Neptunus trituberculatus</name>
    <dbReference type="NCBI Taxonomy" id="210409"/>
    <lineage>
        <taxon>Eukaryota</taxon>
        <taxon>Metazoa</taxon>
        <taxon>Ecdysozoa</taxon>
        <taxon>Arthropoda</taxon>
        <taxon>Crustacea</taxon>
        <taxon>Multicrustacea</taxon>
        <taxon>Malacostraca</taxon>
        <taxon>Eumalacostraca</taxon>
        <taxon>Eucarida</taxon>
        <taxon>Decapoda</taxon>
        <taxon>Pleocyemata</taxon>
        <taxon>Brachyura</taxon>
        <taxon>Eubrachyura</taxon>
        <taxon>Portunoidea</taxon>
        <taxon>Portunidae</taxon>
        <taxon>Portuninae</taxon>
        <taxon>Portunus</taxon>
    </lineage>
</organism>
<gene>
    <name evidence="1" type="ORF">E2C01_046823</name>
</gene>